<evidence type="ECO:0000259" key="1">
    <source>
        <dbReference type="Pfam" id="PF12680"/>
    </source>
</evidence>
<evidence type="ECO:0000313" key="2">
    <source>
        <dbReference type="EMBL" id="MBD2756658.1"/>
    </source>
</evidence>
<dbReference type="RefSeq" id="WP_191042276.1">
    <property type="nucleotide sequence ID" value="NZ_JACXAA010000013.1"/>
</dbReference>
<dbReference type="Proteomes" id="UP000653797">
    <property type="component" value="Unassembled WGS sequence"/>
</dbReference>
<dbReference type="InterPro" id="IPR037401">
    <property type="entry name" value="SnoaL-like"/>
</dbReference>
<gene>
    <name evidence="2" type="ORF">IC230_27500</name>
</gene>
<dbReference type="AlphaFoldDB" id="A0A927B7E1"/>
<sequence>MANKTDAKEAVLAFIKALNDEDFDAARGLLTDDMSFVGVMGTRDGGDVYIEDMKKMRFKYDVQKVFVDGSDVCLWYTIDMGGPKIFSSGWYTTEGGKVKSLKVLFDPRPLLEKK</sequence>
<dbReference type="InterPro" id="IPR032710">
    <property type="entry name" value="NTF2-like_dom_sf"/>
</dbReference>
<dbReference type="Gene3D" id="3.10.450.50">
    <property type="match status" value="1"/>
</dbReference>
<feature type="domain" description="SnoaL-like" evidence="1">
    <location>
        <begin position="11"/>
        <end position="95"/>
    </location>
</feature>
<dbReference type="SUPFAM" id="SSF54427">
    <property type="entry name" value="NTF2-like"/>
    <property type="match status" value="1"/>
</dbReference>
<proteinExistence type="predicted"/>
<reference evidence="2" key="1">
    <citation type="submission" date="2020-09" db="EMBL/GenBank/DDBJ databases">
        <authorList>
            <person name="Kim M.K."/>
        </authorList>
    </citation>
    <scope>NUCLEOTIDE SEQUENCE</scope>
    <source>
        <strain evidence="2">BT704</strain>
    </source>
</reference>
<name>A0A927B7E1_9BACT</name>
<dbReference type="EMBL" id="JACXAA010000013">
    <property type="protein sequence ID" value="MBD2756658.1"/>
    <property type="molecule type" value="Genomic_DNA"/>
</dbReference>
<protein>
    <submittedName>
        <fullName evidence="2">Nuclear transport factor 2 family protein</fullName>
    </submittedName>
</protein>
<dbReference type="Pfam" id="PF12680">
    <property type="entry name" value="SnoaL_2"/>
    <property type="match status" value="1"/>
</dbReference>
<evidence type="ECO:0000313" key="3">
    <source>
        <dbReference type="Proteomes" id="UP000653797"/>
    </source>
</evidence>
<comment type="caution">
    <text evidence="2">The sequence shown here is derived from an EMBL/GenBank/DDBJ whole genome shotgun (WGS) entry which is preliminary data.</text>
</comment>
<organism evidence="2 3">
    <name type="scientific">Spirosoma validum</name>
    <dbReference type="NCBI Taxonomy" id="2771355"/>
    <lineage>
        <taxon>Bacteria</taxon>
        <taxon>Pseudomonadati</taxon>
        <taxon>Bacteroidota</taxon>
        <taxon>Cytophagia</taxon>
        <taxon>Cytophagales</taxon>
        <taxon>Cytophagaceae</taxon>
        <taxon>Spirosoma</taxon>
    </lineage>
</organism>
<accession>A0A927B7E1</accession>
<keyword evidence="3" id="KW-1185">Reference proteome</keyword>